<evidence type="ECO:0000256" key="1">
    <source>
        <dbReference type="ARBA" id="ARBA00004236"/>
    </source>
</evidence>
<dbReference type="EMBL" id="FUWR01000003">
    <property type="protein sequence ID" value="SJZ55960.1"/>
    <property type="molecule type" value="Genomic_DNA"/>
</dbReference>
<keyword evidence="4" id="KW-0408">Iron</keyword>
<dbReference type="InterPro" id="IPR052378">
    <property type="entry name" value="NosR_regulator"/>
</dbReference>
<organism evidence="9 10">
    <name type="scientific">Trichlorobacter thiogenes</name>
    <dbReference type="NCBI Taxonomy" id="115783"/>
    <lineage>
        <taxon>Bacteria</taxon>
        <taxon>Pseudomonadati</taxon>
        <taxon>Thermodesulfobacteriota</taxon>
        <taxon>Desulfuromonadia</taxon>
        <taxon>Geobacterales</taxon>
        <taxon>Geobacteraceae</taxon>
        <taxon>Trichlorobacter</taxon>
    </lineage>
</organism>
<feature type="transmembrane region" description="Helical" evidence="7">
    <location>
        <begin position="12"/>
        <end position="29"/>
    </location>
</feature>
<keyword evidence="3" id="KW-0479">Metal-binding</keyword>
<dbReference type="RefSeq" id="WP_078789242.1">
    <property type="nucleotide sequence ID" value="NZ_FUWR01000003.1"/>
</dbReference>
<dbReference type="PROSITE" id="PS00198">
    <property type="entry name" value="4FE4S_FER_1"/>
    <property type="match status" value="1"/>
</dbReference>
<keyword evidence="2" id="KW-1003">Cell membrane</keyword>
<dbReference type="OrthoDB" id="9784262at2"/>
<feature type="transmembrane region" description="Helical" evidence="7">
    <location>
        <begin position="72"/>
        <end position="90"/>
    </location>
</feature>
<gene>
    <name evidence="9" type="ORF">SAMN02745119_00962</name>
</gene>
<dbReference type="PROSITE" id="PS51379">
    <property type="entry name" value="4FE4S_FER_2"/>
    <property type="match status" value="1"/>
</dbReference>
<dbReference type="Gene3D" id="3.30.70.20">
    <property type="match status" value="1"/>
</dbReference>
<evidence type="ECO:0000256" key="6">
    <source>
        <dbReference type="ARBA" id="ARBA00023136"/>
    </source>
</evidence>
<feature type="transmembrane region" description="Helical" evidence="7">
    <location>
        <begin position="50"/>
        <end position="66"/>
    </location>
</feature>
<reference evidence="10" key="1">
    <citation type="submission" date="2017-02" db="EMBL/GenBank/DDBJ databases">
        <authorList>
            <person name="Varghese N."/>
            <person name="Submissions S."/>
        </authorList>
    </citation>
    <scope>NUCLEOTIDE SEQUENCE [LARGE SCALE GENOMIC DNA]</scope>
    <source>
        <strain evidence="10">ATCC BAA-34</strain>
    </source>
</reference>
<feature type="transmembrane region" description="Helical" evidence="7">
    <location>
        <begin position="275"/>
        <end position="294"/>
    </location>
</feature>
<dbReference type="STRING" id="115783.SAMN02745119_00962"/>
<keyword evidence="5" id="KW-0411">Iron-sulfur</keyword>
<dbReference type="Proteomes" id="UP000190102">
    <property type="component" value="Unassembled WGS sequence"/>
</dbReference>
<name>A0A1T4LMI5_9BACT</name>
<dbReference type="PANTHER" id="PTHR30224:SF4">
    <property type="entry name" value="ELECTRON TRANSPORT PROTEIN YCCM-RELATED"/>
    <property type="match status" value="1"/>
</dbReference>
<feature type="domain" description="4Fe-4S ferredoxin-type" evidence="8">
    <location>
        <begin position="218"/>
        <end position="247"/>
    </location>
</feature>
<comment type="subcellular location">
    <subcellularLocation>
        <location evidence="1">Cell membrane</location>
    </subcellularLocation>
</comment>
<sequence length="321" mass="35465">MSDRYVQPLRMLVQLVFLGLSLLIGFRFFRFIQAVQQGLDTVGRPAAVDAFLPISGLFGTAAWLKGGGINPVHPAAVVIFVTIIVVSLLLRRAFCSWICPVGTLSEWLWKLGFNKLRRNWLPPRWLDLGLRGIKYLLLAFFLFSAVSWSLSALQGFLASGYHAISDVKLLQLFRSPSITTLAVVGLLLALSISLRNPFCRFVCPYGALLSLVSLASPLAVQRDLKKCVSCGVCSQVCPSRIDVMHATRVNNPECLGCWRCISHCRVNTALSMRAFGRLAVPGILFVLLVVLLFWGGTRLGKATGHWDSVVTPADYRELMAR</sequence>
<keyword evidence="6 7" id="KW-0472">Membrane</keyword>
<dbReference type="Pfam" id="PF12801">
    <property type="entry name" value="Fer4_5"/>
    <property type="match status" value="2"/>
</dbReference>
<dbReference type="GO" id="GO:0005886">
    <property type="term" value="C:plasma membrane"/>
    <property type="evidence" value="ECO:0007669"/>
    <property type="project" value="UniProtKB-SubCell"/>
</dbReference>
<accession>A0A1T4LMI5</accession>
<evidence type="ECO:0000313" key="9">
    <source>
        <dbReference type="EMBL" id="SJZ55960.1"/>
    </source>
</evidence>
<evidence type="ECO:0000256" key="7">
    <source>
        <dbReference type="SAM" id="Phobius"/>
    </source>
</evidence>
<protein>
    <submittedName>
        <fullName evidence="9">4Fe-4S binding domain-containing protein</fullName>
    </submittedName>
</protein>
<keyword evidence="7" id="KW-1133">Transmembrane helix</keyword>
<evidence type="ECO:0000256" key="5">
    <source>
        <dbReference type="ARBA" id="ARBA00023014"/>
    </source>
</evidence>
<evidence type="ECO:0000313" key="10">
    <source>
        <dbReference type="Proteomes" id="UP000190102"/>
    </source>
</evidence>
<proteinExistence type="predicted"/>
<evidence type="ECO:0000256" key="4">
    <source>
        <dbReference type="ARBA" id="ARBA00023004"/>
    </source>
</evidence>
<keyword evidence="10" id="KW-1185">Reference proteome</keyword>
<keyword evidence="7" id="KW-0812">Transmembrane</keyword>
<dbReference type="SUPFAM" id="SSF54862">
    <property type="entry name" value="4Fe-4S ferredoxins"/>
    <property type="match status" value="1"/>
</dbReference>
<evidence type="ECO:0000256" key="3">
    <source>
        <dbReference type="ARBA" id="ARBA00022723"/>
    </source>
</evidence>
<dbReference type="GO" id="GO:0051536">
    <property type="term" value="F:iron-sulfur cluster binding"/>
    <property type="evidence" value="ECO:0007669"/>
    <property type="project" value="UniProtKB-KW"/>
</dbReference>
<evidence type="ECO:0000259" key="8">
    <source>
        <dbReference type="PROSITE" id="PS51379"/>
    </source>
</evidence>
<dbReference type="InterPro" id="IPR017900">
    <property type="entry name" value="4Fe4S_Fe_S_CS"/>
</dbReference>
<dbReference type="PANTHER" id="PTHR30224">
    <property type="entry name" value="ELECTRON TRANSPORT PROTEIN"/>
    <property type="match status" value="1"/>
</dbReference>
<feature type="transmembrane region" description="Helical" evidence="7">
    <location>
        <begin position="177"/>
        <end position="194"/>
    </location>
</feature>
<evidence type="ECO:0000256" key="2">
    <source>
        <dbReference type="ARBA" id="ARBA00022475"/>
    </source>
</evidence>
<dbReference type="AlphaFoldDB" id="A0A1T4LMI5"/>
<feature type="transmembrane region" description="Helical" evidence="7">
    <location>
        <begin position="135"/>
        <end position="157"/>
    </location>
</feature>
<dbReference type="Pfam" id="PF13237">
    <property type="entry name" value="Fer4_10"/>
    <property type="match status" value="1"/>
</dbReference>
<dbReference type="InterPro" id="IPR017896">
    <property type="entry name" value="4Fe4S_Fe-S-bd"/>
</dbReference>
<dbReference type="GO" id="GO:0046872">
    <property type="term" value="F:metal ion binding"/>
    <property type="evidence" value="ECO:0007669"/>
    <property type="project" value="UniProtKB-KW"/>
</dbReference>